<feature type="compositionally biased region" description="Polar residues" evidence="1">
    <location>
        <begin position="20"/>
        <end position="29"/>
    </location>
</feature>
<sequence>MTRSSLNSSSAANGAPRSNIGPSITPSLNAQVPPLNKSRFETSYNQWCLTKAIVHDPRLLAFENRQIDLFLLHCLVMREGGIATVTRKELWPVIAGRLSIINFPSEPPRSGPVAAMHVKNVYKEYLAAFDALYMANVMDSRRKASHTPGLFPQSVSSAPEASRSSSPEPACMTVAHADKPPAELKARGLSEPMISFVENNRSSLQDMSADQKNFMDETSRSQFPQDPMSGNVNVGRTFTNYLLVSLLLSIMFLIVCSVYC</sequence>
<evidence type="ECO:0000256" key="1">
    <source>
        <dbReference type="SAM" id="MobiDB-lite"/>
    </source>
</evidence>
<dbReference type="CDD" id="cd16100">
    <property type="entry name" value="ARID"/>
    <property type="match status" value="1"/>
</dbReference>
<dbReference type="EMBL" id="JANVFU010000007">
    <property type="protein sequence ID" value="KAJ3744200.1"/>
    <property type="molecule type" value="Genomic_DNA"/>
</dbReference>
<gene>
    <name evidence="4" type="ORF">DFH05DRAFT_1398517</name>
</gene>
<name>A0A9W8NZV3_9AGAR</name>
<dbReference type="PROSITE" id="PS51011">
    <property type="entry name" value="ARID"/>
    <property type="match status" value="1"/>
</dbReference>
<dbReference type="SMART" id="SM01014">
    <property type="entry name" value="ARID"/>
    <property type="match status" value="1"/>
</dbReference>
<feature type="region of interest" description="Disordered" evidence="1">
    <location>
        <begin position="1"/>
        <end position="29"/>
    </location>
</feature>
<keyword evidence="2" id="KW-1133">Transmembrane helix</keyword>
<keyword evidence="5" id="KW-1185">Reference proteome</keyword>
<evidence type="ECO:0000256" key="2">
    <source>
        <dbReference type="SAM" id="Phobius"/>
    </source>
</evidence>
<dbReference type="AlphaFoldDB" id="A0A9W8NZV3"/>
<feature type="region of interest" description="Disordered" evidence="1">
    <location>
        <begin position="145"/>
        <end position="169"/>
    </location>
</feature>
<dbReference type="SMART" id="SM00501">
    <property type="entry name" value="BRIGHT"/>
    <property type="match status" value="1"/>
</dbReference>
<feature type="compositionally biased region" description="Low complexity" evidence="1">
    <location>
        <begin position="154"/>
        <end position="169"/>
    </location>
</feature>
<dbReference type="InterPro" id="IPR001606">
    <property type="entry name" value="ARID_dom"/>
</dbReference>
<proteinExistence type="predicted"/>
<dbReference type="Gene3D" id="1.10.150.60">
    <property type="entry name" value="ARID DNA-binding domain"/>
    <property type="match status" value="1"/>
</dbReference>
<evidence type="ECO:0000313" key="5">
    <source>
        <dbReference type="Proteomes" id="UP001142393"/>
    </source>
</evidence>
<accession>A0A9W8NZV3</accession>
<dbReference type="GO" id="GO:0003677">
    <property type="term" value="F:DNA binding"/>
    <property type="evidence" value="ECO:0007669"/>
    <property type="project" value="InterPro"/>
</dbReference>
<feature type="compositionally biased region" description="Low complexity" evidence="1">
    <location>
        <begin position="1"/>
        <end position="13"/>
    </location>
</feature>
<evidence type="ECO:0000259" key="3">
    <source>
        <dbReference type="PROSITE" id="PS51011"/>
    </source>
</evidence>
<comment type="caution">
    <text evidence="4">The sequence shown here is derived from an EMBL/GenBank/DDBJ whole genome shotgun (WGS) entry which is preliminary data.</text>
</comment>
<dbReference type="Pfam" id="PF01388">
    <property type="entry name" value="ARID"/>
    <property type="match status" value="1"/>
</dbReference>
<evidence type="ECO:0000313" key="4">
    <source>
        <dbReference type="EMBL" id="KAJ3744200.1"/>
    </source>
</evidence>
<feature type="domain" description="ARID" evidence="3">
    <location>
        <begin position="34"/>
        <end position="134"/>
    </location>
</feature>
<reference evidence="4 5" key="1">
    <citation type="journal article" date="2023" name="Proc. Natl. Acad. Sci. U.S.A.">
        <title>A global phylogenomic analysis of the shiitake genus Lentinula.</title>
        <authorList>
            <person name="Sierra-Patev S."/>
            <person name="Min B."/>
            <person name="Naranjo-Ortiz M."/>
            <person name="Looney B."/>
            <person name="Konkel Z."/>
            <person name="Slot J.C."/>
            <person name="Sakamoto Y."/>
            <person name="Steenwyk J.L."/>
            <person name="Rokas A."/>
            <person name="Carro J."/>
            <person name="Camarero S."/>
            <person name="Ferreira P."/>
            <person name="Molpeceres G."/>
            <person name="Ruiz-Duenas F.J."/>
            <person name="Serrano A."/>
            <person name="Henrissat B."/>
            <person name="Drula E."/>
            <person name="Hughes K.W."/>
            <person name="Mata J.L."/>
            <person name="Ishikawa N.K."/>
            <person name="Vargas-Isla R."/>
            <person name="Ushijima S."/>
            <person name="Smith C.A."/>
            <person name="Donoghue J."/>
            <person name="Ahrendt S."/>
            <person name="Andreopoulos W."/>
            <person name="He G."/>
            <person name="LaButti K."/>
            <person name="Lipzen A."/>
            <person name="Ng V."/>
            <person name="Riley R."/>
            <person name="Sandor L."/>
            <person name="Barry K."/>
            <person name="Martinez A.T."/>
            <person name="Xiao Y."/>
            <person name="Gibbons J.G."/>
            <person name="Terashima K."/>
            <person name="Grigoriev I.V."/>
            <person name="Hibbett D."/>
        </authorList>
    </citation>
    <scope>NUCLEOTIDE SEQUENCE [LARGE SCALE GENOMIC DNA]</scope>
    <source>
        <strain evidence="4 5">TFB7810</strain>
    </source>
</reference>
<feature type="transmembrane region" description="Helical" evidence="2">
    <location>
        <begin position="238"/>
        <end position="259"/>
    </location>
</feature>
<protein>
    <recommendedName>
        <fullName evidence="3">ARID domain-containing protein</fullName>
    </recommendedName>
</protein>
<dbReference type="InterPro" id="IPR036431">
    <property type="entry name" value="ARID_dom_sf"/>
</dbReference>
<keyword evidence="2" id="KW-0472">Membrane</keyword>
<dbReference type="SUPFAM" id="SSF46774">
    <property type="entry name" value="ARID-like"/>
    <property type="match status" value="1"/>
</dbReference>
<dbReference type="Proteomes" id="UP001142393">
    <property type="component" value="Unassembled WGS sequence"/>
</dbReference>
<keyword evidence="2" id="KW-0812">Transmembrane</keyword>
<organism evidence="4 5">
    <name type="scientific">Lentinula detonsa</name>
    <dbReference type="NCBI Taxonomy" id="2804962"/>
    <lineage>
        <taxon>Eukaryota</taxon>
        <taxon>Fungi</taxon>
        <taxon>Dikarya</taxon>
        <taxon>Basidiomycota</taxon>
        <taxon>Agaricomycotina</taxon>
        <taxon>Agaricomycetes</taxon>
        <taxon>Agaricomycetidae</taxon>
        <taxon>Agaricales</taxon>
        <taxon>Marasmiineae</taxon>
        <taxon>Omphalotaceae</taxon>
        <taxon>Lentinula</taxon>
    </lineage>
</organism>